<gene>
    <name evidence="1" type="ORF">DJ018_08985</name>
</gene>
<evidence type="ECO:0000313" key="1">
    <source>
        <dbReference type="EMBL" id="RAK58025.1"/>
    </source>
</evidence>
<protein>
    <submittedName>
        <fullName evidence="1">Uncharacterized protein</fullName>
    </submittedName>
</protein>
<organism evidence="1 2">
    <name type="scientific">Phenylobacterium deserti</name>
    <dbReference type="NCBI Taxonomy" id="1914756"/>
    <lineage>
        <taxon>Bacteria</taxon>
        <taxon>Pseudomonadati</taxon>
        <taxon>Pseudomonadota</taxon>
        <taxon>Alphaproteobacteria</taxon>
        <taxon>Caulobacterales</taxon>
        <taxon>Caulobacteraceae</taxon>
        <taxon>Phenylobacterium</taxon>
    </lineage>
</organism>
<keyword evidence="2" id="KW-1185">Reference proteome</keyword>
<dbReference type="EMBL" id="QFYR01000001">
    <property type="protein sequence ID" value="RAK58025.1"/>
    <property type="molecule type" value="Genomic_DNA"/>
</dbReference>
<dbReference type="Proteomes" id="UP000249725">
    <property type="component" value="Unassembled WGS sequence"/>
</dbReference>
<accession>A0A328AUY3</accession>
<sequence length="125" mass="12596">MGQWGLQSSATAGTALAFTQQGQDVLRIACLRSPAGLYVASDRLPPSAGAARLQIGERVFTLTASATAEPRFSATAPSPPALTAALMSGEPVRLMAGSRSLAPLPAPDGKLAAAFSIACRATADG</sequence>
<name>A0A328AUY3_9CAUL</name>
<comment type="caution">
    <text evidence="1">The sequence shown here is derived from an EMBL/GenBank/DDBJ whole genome shotgun (WGS) entry which is preliminary data.</text>
</comment>
<dbReference type="AlphaFoldDB" id="A0A328AUY3"/>
<proteinExistence type="predicted"/>
<reference evidence="2" key="1">
    <citation type="submission" date="2018-05" db="EMBL/GenBank/DDBJ databases">
        <authorList>
            <person name="Li X."/>
        </authorList>
    </citation>
    <scope>NUCLEOTIDE SEQUENCE [LARGE SCALE GENOMIC DNA]</scope>
    <source>
        <strain evidence="2">YIM 73061</strain>
    </source>
</reference>
<evidence type="ECO:0000313" key="2">
    <source>
        <dbReference type="Proteomes" id="UP000249725"/>
    </source>
</evidence>